<evidence type="ECO:0000313" key="1">
    <source>
        <dbReference type="EMBL" id="RGM25080.1"/>
    </source>
</evidence>
<dbReference type="Proteomes" id="UP000260808">
    <property type="component" value="Unassembled WGS sequence"/>
</dbReference>
<sequence length="77" mass="8892">MAEVKIWPRGQNETGGILLMPMKKNIPKGHPEWSLVKCPICGQECWRPMSRQEIRQKKMQAACTECGLKIESRRNQP</sequence>
<gene>
    <name evidence="1" type="ORF">DXC31_02380</name>
</gene>
<organism evidence="1 2">
    <name type="scientific">Mediterraneibacter gnavus</name>
    <name type="common">Ruminococcus gnavus</name>
    <dbReference type="NCBI Taxonomy" id="33038"/>
    <lineage>
        <taxon>Bacteria</taxon>
        <taxon>Bacillati</taxon>
        <taxon>Bacillota</taxon>
        <taxon>Clostridia</taxon>
        <taxon>Lachnospirales</taxon>
        <taxon>Lachnospiraceae</taxon>
        <taxon>Mediterraneibacter</taxon>
    </lineage>
</organism>
<protein>
    <submittedName>
        <fullName evidence="1">Uncharacterized protein</fullName>
    </submittedName>
</protein>
<dbReference type="EMBL" id="QSSX01000004">
    <property type="protein sequence ID" value="RGM25080.1"/>
    <property type="molecule type" value="Genomic_DNA"/>
</dbReference>
<evidence type="ECO:0000313" key="2">
    <source>
        <dbReference type="Proteomes" id="UP000260808"/>
    </source>
</evidence>
<comment type="caution">
    <text evidence="1">The sequence shown here is derived from an EMBL/GenBank/DDBJ whole genome shotgun (WGS) entry which is preliminary data.</text>
</comment>
<name>A0A3E4VC21_MEDGN</name>
<proteinExistence type="predicted"/>
<dbReference type="AlphaFoldDB" id="A0A3E4VC21"/>
<accession>A0A3E4VC21</accession>
<reference evidence="1 2" key="1">
    <citation type="submission" date="2018-08" db="EMBL/GenBank/DDBJ databases">
        <title>A genome reference for cultivated species of the human gut microbiota.</title>
        <authorList>
            <person name="Zou Y."/>
            <person name="Xue W."/>
            <person name="Luo G."/>
        </authorList>
    </citation>
    <scope>NUCLEOTIDE SEQUENCE [LARGE SCALE GENOMIC DNA]</scope>
    <source>
        <strain evidence="1 2">TF01-20-2</strain>
    </source>
</reference>